<evidence type="ECO:0000313" key="2">
    <source>
        <dbReference type="EMBL" id="JAD26178.1"/>
    </source>
</evidence>
<accession>A0A0A8YL22</accession>
<reference evidence="2" key="1">
    <citation type="submission" date="2014-09" db="EMBL/GenBank/DDBJ databases">
        <authorList>
            <person name="Magalhaes I.L.F."/>
            <person name="Oliveira U."/>
            <person name="Santos F.R."/>
            <person name="Vidigal T.H.D.A."/>
            <person name="Brescovit A.D."/>
            <person name="Santos A.J."/>
        </authorList>
    </citation>
    <scope>NUCLEOTIDE SEQUENCE</scope>
    <source>
        <tissue evidence="2">Shoot tissue taken approximately 20 cm above the soil surface</tissue>
    </source>
</reference>
<name>A0A0A8YL22_ARUDO</name>
<feature type="region of interest" description="Disordered" evidence="1">
    <location>
        <begin position="32"/>
        <end position="72"/>
    </location>
</feature>
<organism evidence="2">
    <name type="scientific">Arundo donax</name>
    <name type="common">Giant reed</name>
    <name type="synonym">Donax arundinaceus</name>
    <dbReference type="NCBI Taxonomy" id="35708"/>
    <lineage>
        <taxon>Eukaryota</taxon>
        <taxon>Viridiplantae</taxon>
        <taxon>Streptophyta</taxon>
        <taxon>Embryophyta</taxon>
        <taxon>Tracheophyta</taxon>
        <taxon>Spermatophyta</taxon>
        <taxon>Magnoliopsida</taxon>
        <taxon>Liliopsida</taxon>
        <taxon>Poales</taxon>
        <taxon>Poaceae</taxon>
        <taxon>PACMAD clade</taxon>
        <taxon>Arundinoideae</taxon>
        <taxon>Arundineae</taxon>
        <taxon>Arundo</taxon>
    </lineage>
</organism>
<reference evidence="2" key="2">
    <citation type="journal article" date="2015" name="Data Brief">
        <title>Shoot transcriptome of the giant reed, Arundo donax.</title>
        <authorList>
            <person name="Barrero R.A."/>
            <person name="Guerrero F.D."/>
            <person name="Moolhuijzen P."/>
            <person name="Goolsby J.A."/>
            <person name="Tidwell J."/>
            <person name="Bellgard S.E."/>
            <person name="Bellgard M.I."/>
        </authorList>
    </citation>
    <scope>NUCLEOTIDE SEQUENCE</scope>
    <source>
        <tissue evidence="2">Shoot tissue taken approximately 20 cm above the soil surface</tissue>
    </source>
</reference>
<sequence length="72" mass="7994">MVLQWAAASRHRQSERLRSSWLGLRWRARCGGRREGEGGRLRSGKGSVWHGVGRPSSTPRGEFPPRQAAAQG</sequence>
<dbReference type="EMBL" id="GBRH01271717">
    <property type="protein sequence ID" value="JAD26178.1"/>
    <property type="molecule type" value="Transcribed_RNA"/>
</dbReference>
<protein>
    <submittedName>
        <fullName evidence="2">Uncharacterized protein</fullName>
    </submittedName>
</protein>
<dbReference type="AlphaFoldDB" id="A0A0A8YL22"/>
<evidence type="ECO:0000256" key="1">
    <source>
        <dbReference type="SAM" id="MobiDB-lite"/>
    </source>
</evidence>
<proteinExistence type="predicted"/>